<dbReference type="InterPro" id="IPR003594">
    <property type="entry name" value="HATPase_dom"/>
</dbReference>
<dbReference type="EC" id="2.7.13.3" evidence="2"/>
<evidence type="ECO:0000256" key="1">
    <source>
        <dbReference type="ARBA" id="ARBA00000085"/>
    </source>
</evidence>
<feature type="region of interest" description="Disordered" evidence="8">
    <location>
        <begin position="804"/>
        <end position="911"/>
    </location>
</feature>
<protein>
    <recommendedName>
        <fullName evidence="2">histidine kinase</fullName>
        <ecNumber evidence="2">2.7.13.3</ecNumber>
    </recommendedName>
</protein>
<feature type="domain" description="Histidine kinase" evidence="10">
    <location>
        <begin position="527"/>
        <end position="632"/>
    </location>
</feature>
<feature type="compositionally biased region" description="Low complexity" evidence="8">
    <location>
        <begin position="890"/>
        <end position="899"/>
    </location>
</feature>
<evidence type="ECO:0000259" key="11">
    <source>
        <dbReference type="PROSITE" id="PS50906"/>
    </source>
</evidence>
<keyword evidence="9" id="KW-0472">Membrane</keyword>
<reference evidence="12 13" key="1">
    <citation type="submission" date="2018-08" db="EMBL/GenBank/DDBJ databases">
        <title>Verrucosispora craniellae sp. nov., isolated from a marine sponge in the South China Sea.</title>
        <authorList>
            <person name="Li L."/>
            <person name="Lin H.W."/>
        </authorList>
    </citation>
    <scope>NUCLEOTIDE SEQUENCE [LARGE SCALE GENOMIC DNA]</scope>
    <source>
        <strain evidence="12 13">LHW63014</strain>
    </source>
</reference>
<evidence type="ECO:0000256" key="7">
    <source>
        <dbReference type="ARBA" id="ARBA00022989"/>
    </source>
</evidence>
<evidence type="ECO:0000256" key="5">
    <source>
        <dbReference type="ARBA" id="ARBA00022692"/>
    </source>
</evidence>
<sequence length="911" mass="97004">MNTRDWPIRSKLTALVVVPVTALLALWIFATTLTFGPALDLLAARTLLYDLGRPGETVVAELQRERRLSVVHLGSPRTVCGQPPANCVLPELVAQRDRTDTAIAELRRRVAGEQLRDAAGELLESRLDRFLGDLDALPAGRPFIDRRDLDRAGVIGLYSGMISSAFHTFSALANLPDQDLNREARALTDIGRSRELLGQTDALLAGALIGGRLAEGEHTLLVQGIANQRFLTESAVADLPEPDRVAYQRLTEQDAFTQLRQMQDDLVAADPSARLRIDQQAWQSNYDTVQQSLRDFELTQADGLADRSVPMAVRTLVRLAAAGLLGLVAVVLSLVVALRVGRSLAQRLTQVRGTVKEAEERLPEVVARLRQGEQVDVAREAPLADRGADEIGQVAQAFTEVHKAAIRSAMVEVSLRRGLNEVFLNIARRSQGLVHRQLTVLDRMERDAEDPDHLAELFRVDHLATRLRRHAEDLVILAGAAPGRGWRNPVAMVDLIRGATSEVESYDRVDIVNVQPAGTVGRVVGDIIHLLAELIENATAYSPPDSRVEISGEHVAHGYALSVTDHGLGMTPAAIEEANRKLARSPDFDPAETARLGLFVVARLAARHDVRVRLRESDGTGLTAVVLIPAALITAEPSPLPDLDAPAGDDEAATPEQRRLARATRLTTVSRQSTRAQAGPDKQASTEAVAASRAGSRGGPTSGSAVGPAEADGLPRRIRQRGPAVTAPPAAAPEPPPRNSSAGPAPVGPPPPVAPDAASTEVASGNGSSGPAGHRAAPDRDQGVVDAPTVWMPVVSSAIDGPTVRQPVVVPRGPIRPLGEPTPRSPEEARRFMSALQAGTTRGRRAAVAPNDDAGRAGPPSDDAERTGPATPGRPGAVSADQQQDRSAEPAESPADDPATVQPPTATERDA</sequence>
<keyword evidence="4" id="KW-0808">Transferase</keyword>
<dbReference type="GO" id="GO:0000160">
    <property type="term" value="P:phosphorelay signal transduction system"/>
    <property type="evidence" value="ECO:0007669"/>
    <property type="project" value="TreeGrafter"/>
</dbReference>
<dbReference type="SUPFAM" id="SSF55874">
    <property type="entry name" value="ATPase domain of HSP90 chaperone/DNA topoisomerase II/histidine kinase"/>
    <property type="match status" value="1"/>
</dbReference>
<dbReference type="PANTHER" id="PTHR45436:SF5">
    <property type="entry name" value="SENSOR HISTIDINE KINASE TRCS"/>
    <property type="match status" value="1"/>
</dbReference>
<evidence type="ECO:0000256" key="9">
    <source>
        <dbReference type="SAM" id="Phobius"/>
    </source>
</evidence>
<keyword evidence="5 9" id="KW-0812">Transmembrane</keyword>
<feature type="transmembrane region" description="Helical" evidence="9">
    <location>
        <begin position="12"/>
        <end position="30"/>
    </location>
</feature>
<dbReference type="InterPro" id="IPR050428">
    <property type="entry name" value="TCS_sensor_his_kinase"/>
</dbReference>
<dbReference type="RefSeq" id="WP_117225945.1">
    <property type="nucleotide sequence ID" value="NZ_CP061725.1"/>
</dbReference>
<dbReference type="Proteomes" id="UP000262621">
    <property type="component" value="Unassembled WGS sequence"/>
</dbReference>
<evidence type="ECO:0000256" key="3">
    <source>
        <dbReference type="ARBA" id="ARBA00022553"/>
    </source>
</evidence>
<organism evidence="12 13">
    <name type="scientific">Micromonospora craniellae</name>
    <dbReference type="NCBI Taxonomy" id="2294034"/>
    <lineage>
        <taxon>Bacteria</taxon>
        <taxon>Bacillati</taxon>
        <taxon>Actinomycetota</taxon>
        <taxon>Actinomycetes</taxon>
        <taxon>Micromonosporales</taxon>
        <taxon>Micromonosporaceae</taxon>
        <taxon>Micromonospora</taxon>
    </lineage>
</organism>
<evidence type="ECO:0000256" key="8">
    <source>
        <dbReference type="SAM" id="MobiDB-lite"/>
    </source>
</evidence>
<dbReference type="InterPro" id="IPR010910">
    <property type="entry name" value="Nitrate/nitrite_sensing_bac"/>
</dbReference>
<comment type="caution">
    <text evidence="12">The sequence shown here is derived from an EMBL/GenBank/DDBJ whole genome shotgun (WGS) entry which is preliminary data.</text>
</comment>
<dbReference type="PROSITE" id="PS50109">
    <property type="entry name" value="HIS_KIN"/>
    <property type="match status" value="1"/>
</dbReference>
<dbReference type="GO" id="GO:0005886">
    <property type="term" value="C:plasma membrane"/>
    <property type="evidence" value="ECO:0007669"/>
    <property type="project" value="TreeGrafter"/>
</dbReference>
<evidence type="ECO:0000259" key="10">
    <source>
        <dbReference type="PROSITE" id="PS50109"/>
    </source>
</evidence>
<dbReference type="SMART" id="SM00387">
    <property type="entry name" value="HATPase_c"/>
    <property type="match status" value="1"/>
</dbReference>
<keyword evidence="3" id="KW-0597">Phosphoprotein</keyword>
<dbReference type="Pfam" id="PF08376">
    <property type="entry name" value="NIT"/>
    <property type="match status" value="1"/>
</dbReference>
<name>A0A372G4V5_9ACTN</name>
<feature type="transmembrane region" description="Helical" evidence="9">
    <location>
        <begin position="316"/>
        <end position="338"/>
    </location>
</feature>
<dbReference type="InterPro" id="IPR036890">
    <property type="entry name" value="HATPase_C_sf"/>
</dbReference>
<evidence type="ECO:0000256" key="2">
    <source>
        <dbReference type="ARBA" id="ARBA00012438"/>
    </source>
</evidence>
<dbReference type="AlphaFoldDB" id="A0A372G4V5"/>
<dbReference type="PROSITE" id="PS50906">
    <property type="entry name" value="NIT"/>
    <property type="match status" value="1"/>
</dbReference>
<dbReference type="EMBL" id="QVFU01000001">
    <property type="protein sequence ID" value="RFS48008.1"/>
    <property type="molecule type" value="Genomic_DNA"/>
</dbReference>
<keyword evidence="13" id="KW-1185">Reference proteome</keyword>
<gene>
    <name evidence="12" type="ORF">D0Q02_00395</name>
</gene>
<dbReference type="OrthoDB" id="4349881at2"/>
<dbReference type="Gene3D" id="3.30.565.10">
    <property type="entry name" value="Histidine kinase-like ATPase, C-terminal domain"/>
    <property type="match status" value="1"/>
</dbReference>
<dbReference type="Pfam" id="PF02518">
    <property type="entry name" value="HATPase_c"/>
    <property type="match status" value="1"/>
</dbReference>
<evidence type="ECO:0000256" key="4">
    <source>
        <dbReference type="ARBA" id="ARBA00022679"/>
    </source>
</evidence>
<evidence type="ECO:0000313" key="12">
    <source>
        <dbReference type="EMBL" id="RFS48008.1"/>
    </source>
</evidence>
<dbReference type="PANTHER" id="PTHR45436">
    <property type="entry name" value="SENSOR HISTIDINE KINASE YKOH"/>
    <property type="match status" value="1"/>
</dbReference>
<feature type="region of interest" description="Disordered" evidence="8">
    <location>
        <begin position="639"/>
        <end position="785"/>
    </location>
</feature>
<keyword evidence="6" id="KW-0418">Kinase</keyword>
<comment type="catalytic activity">
    <reaction evidence="1">
        <text>ATP + protein L-histidine = ADP + protein N-phospho-L-histidine.</text>
        <dbReference type="EC" id="2.7.13.3"/>
    </reaction>
</comment>
<accession>A0A372G4V5</accession>
<evidence type="ECO:0000313" key="13">
    <source>
        <dbReference type="Proteomes" id="UP000262621"/>
    </source>
</evidence>
<evidence type="ECO:0000256" key="6">
    <source>
        <dbReference type="ARBA" id="ARBA00022777"/>
    </source>
</evidence>
<feature type="domain" description="NIT" evidence="11">
    <location>
        <begin position="53"/>
        <end position="311"/>
    </location>
</feature>
<dbReference type="GO" id="GO:0004673">
    <property type="term" value="F:protein histidine kinase activity"/>
    <property type="evidence" value="ECO:0007669"/>
    <property type="project" value="UniProtKB-EC"/>
</dbReference>
<dbReference type="InterPro" id="IPR013587">
    <property type="entry name" value="Nitrate/nitrite_sensing"/>
</dbReference>
<keyword evidence="7 9" id="KW-1133">Transmembrane helix</keyword>
<proteinExistence type="predicted"/>
<dbReference type="InterPro" id="IPR005467">
    <property type="entry name" value="His_kinase_dom"/>
</dbReference>